<dbReference type="AlphaFoldDB" id="A5Z6D8"/>
<dbReference type="HOGENOM" id="CLU_2368655_0_0_9"/>
<organism evidence="2 3">
    <name type="scientific">Eubacterium ventriosum ATCC 27560</name>
    <dbReference type="NCBI Taxonomy" id="411463"/>
    <lineage>
        <taxon>Bacteria</taxon>
        <taxon>Bacillati</taxon>
        <taxon>Bacillota</taxon>
        <taxon>Clostridia</taxon>
        <taxon>Eubacteriales</taxon>
        <taxon>Eubacteriaceae</taxon>
        <taxon>Eubacterium</taxon>
    </lineage>
</organism>
<keyword evidence="1" id="KW-0812">Transmembrane</keyword>
<dbReference type="Proteomes" id="UP000006000">
    <property type="component" value="Unassembled WGS sequence"/>
</dbReference>
<name>A5Z6D8_9FIRM</name>
<evidence type="ECO:0000313" key="3">
    <source>
        <dbReference type="Proteomes" id="UP000006000"/>
    </source>
</evidence>
<protein>
    <submittedName>
        <fullName evidence="2">Uncharacterized protein</fullName>
    </submittedName>
</protein>
<dbReference type="EMBL" id="AAVL02000033">
    <property type="protein sequence ID" value="EDM51362.1"/>
    <property type="molecule type" value="Genomic_DNA"/>
</dbReference>
<proteinExistence type="predicted"/>
<reference evidence="2 3" key="1">
    <citation type="submission" date="2007-03" db="EMBL/GenBank/DDBJ databases">
        <authorList>
            <person name="Fulton L."/>
            <person name="Clifton S."/>
            <person name="Fulton B."/>
            <person name="Xu J."/>
            <person name="Minx P."/>
            <person name="Pepin K.H."/>
            <person name="Johnson M."/>
            <person name="Thiruvilangam P."/>
            <person name="Bhonagiri V."/>
            <person name="Nash W.E."/>
            <person name="Mardis E.R."/>
            <person name="Wilson R.K."/>
        </authorList>
    </citation>
    <scope>NUCLEOTIDE SEQUENCE [LARGE SCALE GENOMIC DNA]</scope>
    <source>
        <strain evidence="2 3">ATCC 27560</strain>
    </source>
</reference>
<accession>A5Z6D8</accession>
<keyword evidence="1" id="KW-0472">Membrane</keyword>
<reference evidence="2 3" key="2">
    <citation type="submission" date="2007-04" db="EMBL/GenBank/DDBJ databases">
        <title>Draft genome sequence of Eubacterium ventriosum (ATCC 27560).</title>
        <authorList>
            <person name="Sudarsanam P."/>
            <person name="Ley R."/>
            <person name="Guruge J."/>
            <person name="Turnbaugh P.J."/>
            <person name="Mahowald M."/>
            <person name="Liep D."/>
            <person name="Gordon J."/>
        </authorList>
    </citation>
    <scope>NUCLEOTIDE SEQUENCE [LARGE SCALE GENOMIC DNA]</scope>
    <source>
        <strain evidence="2 3">ATCC 27560</strain>
    </source>
</reference>
<evidence type="ECO:0000256" key="1">
    <source>
        <dbReference type="SAM" id="Phobius"/>
    </source>
</evidence>
<gene>
    <name evidence="2" type="ORF">EUBVEN_01270</name>
</gene>
<comment type="caution">
    <text evidence="2">The sequence shown here is derived from an EMBL/GenBank/DDBJ whole genome shotgun (WGS) entry which is preliminary data.</text>
</comment>
<evidence type="ECO:0000313" key="2">
    <source>
        <dbReference type="EMBL" id="EDM51362.1"/>
    </source>
</evidence>
<sequence length="95" mass="10729">MLFLFIVLIMSLTSIGVSTLPLLPLPLLPLPLLPLPLLPLPDTSMNIINEITANNINPIIKIFCFFISFSSYYLNSIIHLLESVEKLLLFTEIKF</sequence>
<feature type="transmembrane region" description="Helical" evidence="1">
    <location>
        <begin position="59"/>
        <end position="81"/>
    </location>
</feature>
<keyword evidence="1" id="KW-1133">Transmembrane helix</keyword>